<evidence type="ECO:0000313" key="4">
    <source>
        <dbReference type="Proteomes" id="UP000270296"/>
    </source>
</evidence>
<feature type="compositionally biased region" description="Low complexity" evidence="1">
    <location>
        <begin position="30"/>
        <end position="40"/>
    </location>
</feature>
<dbReference type="Proteomes" id="UP000270296">
    <property type="component" value="Unassembled WGS sequence"/>
</dbReference>
<dbReference type="AlphaFoldDB" id="A0A183J619"/>
<feature type="chain" id="PRO_5043140410" evidence="2">
    <location>
        <begin position="19"/>
        <end position="164"/>
    </location>
</feature>
<reference evidence="5" key="1">
    <citation type="submission" date="2016-06" db="UniProtKB">
        <authorList>
            <consortium name="WormBaseParasite"/>
        </authorList>
    </citation>
    <scope>IDENTIFICATION</scope>
</reference>
<keyword evidence="2" id="KW-0732">Signal</keyword>
<evidence type="ECO:0000256" key="2">
    <source>
        <dbReference type="SAM" id="SignalP"/>
    </source>
</evidence>
<feature type="region of interest" description="Disordered" evidence="1">
    <location>
        <begin position="24"/>
        <end position="43"/>
    </location>
</feature>
<dbReference type="EMBL" id="UZAM01015455">
    <property type="protein sequence ID" value="VDP39107.1"/>
    <property type="molecule type" value="Genomic_DNA"/>
</dbReference>
<name>A0A183J619_9BILA</name>
<evidence type="ECO:0000313" key="3">
    <source>
        <dbReference type="EMBL" id="VDP39107.1"/>
    </source>
</evidence>
<feature type="signal peptide" evidence="2">
    <location>
        <begin position="1"/>
        <end position="18"/>
    </location>
</feature>
<evidence type="ECO:0000313" key="5">
    <source>
        <dbReference type="WBParaSite" id="SBAD_0001170101-mRNA-1"/>
    </source>
</evidence>
<organism evidence="5">
    <name type="scientific">Soboliphyme baturini</name>
    <dbReference type="NCBI Taxonomy" id="241478"/>
    <lineage>
        <taxon>Eukaryota</taxon>
        <taxon>Metazoa</taxon>
        <taxon>Ecdysozoa</taxon>
        <taxon>Nematoda</taxon>
        <taxon>Enoplea</taxon>
        <taxon>Dorylaimia</taxon>
        <taxon>Dioctophymatida</taxon>
        <taxon>Dioctophymatoidea</taxon>
        <taxon>Soboliphymatidae</taxon>
        <taxon>Soboliphyme</taxon>
    </lineage>
</organism>
<reference evidence="3 4" key="2">
    <citation type="submission" date="2018-11" db="EMBL/GenBank/DDBJ databases">
        <authorList>
            <consortium name="Pathogen Informatics"/>
        </authorList>
    </citation>
    <scope>NUCLEOTIDE SEQUENCE [LARGE SCALE GENOMIC DNA]</scope>
</reference>
<gene>
    <name evidence="3" type="ORF">SBAD_LOCUS11317</name>
</gene>
<sequence>MNIIHVLLHAVCWCCTWASFGDDRRRPSNDESSPSSPSSSALGSNVGLDARFDKGQQWDHYSPDYETLQRKMALMMSKHALQIYEQDSKVDSILLKVEDLLKQRIKVEQQTVTAKATPPTSTLSAVTESVSSSLVCQFVFSFKRLNMNFLMHVHNLLQLRFGRL</sequence>
<dbReference type="WBParaSite" id="SBAD_0001170101-mRNA-1">
    <property type="protein sequence ID" value="SBAD_0001170101-mRNA-1"/>
    <property type="gene ID" value="SBAD_0001170101"/>
</dbReference>
<accession>A0A183J619</accession>
<keyword evidence="4" id="KW-1185">Reference proteome</keyword>
<proteinExistence type="predicted"/>
<protein>
    <submittedName>
        <fullName evidence="5">SPX domain-containing protein</fullName>
    </submittedName>
</protein>
<evidence type="ECO:0000256" key="1">
    <source>
        <dbReference type="SAM" id="MobiDB-lite"/>
    </source>
</evidence>